<reference evidence="5 6" key="1">
    <citation type="submission" date="2017-12" db="EMBL/GenBank/DDBJ databases">
        <title>High-resolution comparative analysis of great ape genomes.</title>
        <authorList>
            <person name="Pollen A."/>
            <person name="Hastie A."/>
            <person name="Hormozdiari F."/>
            <person name="Dougherty M."/>
            <person name="Liu R."/>
            <person name="Chaisson M."/>
            <person name="Hoppe E."/>
            <person name="Hill C."/>
            <person name="Pang A."/>
            <person name="Hillier L."/>
            <person name="Baker C."/>
            <person name="Armstrong J."/>
            <person name="Shendure J."/>
            <person name="Paten B."/>
            <person name="Wilson R."/>
            <person name="Chao H."/>
            <person name="Schneider V."/>
            <person name="Ventura M."/>
            <person name="Kronenberg Z."/>
            <person name="Murali S."/>
            <person name="Gordon D."/>
            <person name="Cantsilieris S."/>
            <person name="Munson K."/>
            <person name="Nelson B."/>
            <person name="Raja A."/>
            <person name="Underwood J."/>
            <person name="Diekhans M."/>
            <person name="Fiddes I."/>
            <person name="Haussler D."/>
            <person name="Eichler E."/>
        </authorList>
    </citation>
    <scope>NUCLEOTIDE SEQUENCE [LARGE SCALE GENOMIC DNA]</scope>
    <source>
        <strain evidence="5">Yerkes chimp pedigree #C0471</strain>
    </source>
</reference>
<comment type="caution">
    <text evidence="5">The sequence shown here is derived from an EMBL/GenBank/DDBJ whole genome shotgun (WGS) entry which is preliminary data.</text>
</comment>
<organism evidence="5 6">
    <name type="scientific">Pan troglodytes</name>
    <name type="common">Chimpanzee</name>
    <dbReference type="NCBI Taxonomy" id="9598"/>
    <lineage>
        <taxon>Eukaryota</taxon>
        <taxon>Metazoa</taxon>
        <taxon>Chordata</taxon>
        <taxon>Craniata</taxon>
        <taxon>Vertebrata</taxon>
        <taxon>Euteleostomi</taxon>
        <taxon>Mammalia</taxon>
        <taxon>Eutheria</taxon>
        <taxon>Euarchontoglires</taxon>
        <taxon>Primates</taxon>
        <taxon>Haplorrhini</taxon>
        <taxon>Catarrhini</taxon>
        <taxon>Hominidae</taxon>
        <taxon>Pan</taxon>
    </lineage>
</organism>
<dbReference type="GO" id="GO:0016274">
    <property type="term" value="F:protein-arginine N-methyltransferase activity"/>
    <property type="evidence" value="ECO:0007669"/>
    <property type="project" value="InterPro"/>
</dbReference>
<name>A0A2J8J0Q5_PANTR</name>
<dbReference type="SMR" id="A0A2J8J0Q5"/>
<comment type="subcellular location">
    <subcellularLocation>
        <location evidence="1">Nucleus</location>
        <location evidence="1">Nucleoplasm</location>
    </subcellularLocation>
</comment>
<evidence type="ECO:0000313" key="5">
    <source>
        <dbReference type="EMBL" id="PNI16355.1"/>
    </source>
</evidence>
<protein>
    <submittedName>
        <fullName evidence="5">PRMT1 isoform 4</fullName>
    </submittedName>
</protein>
<evidence type="ECO:0000256" key="4">
    <source>
        <dbReference type="SAM" id="MobiDB-lite"/>
    </source>
</evidence>
<feature type="compositionally biased region" description="Basic and acidic residues" evidence="4">
    <location>
        <begin position="14"/>
        <end position="23"/>
    </location>
</feature>
<dbReference type="PANTHER" id="PTHR11006">
    <property type="entry name" value="PROTEIN ARGININE N-METHYLTRANSFERASE"/>
    <property type="match status" value="1"/>
</dbReference>
<dbReference type="InterPro" id="IPR029063">
    <property type="entry name" value="SAM-dependent_MTases_sf"/>
</dbReference>
<dbReference type="AlphaFoldDB" id="A0A2J8J0Q5"/>
<feature type="region of interest" description="Disordered" evidence="4">
    <location>
        <begin position="1"/>
        <end position="23"/>
    </location>
</feature>
<evidence type="ECO:0000256" key="1">
    <source>
        <dbReference type="ARBA" id="ARBA00004642"/>
    </source>
</evidence>
<comment type="catalytic activity">
    <reaction evidence="3">
        <text>N(omega)-methyl-L-arginyl-[protein] + S-adenosyl-L-methionine = N(omega),N(omega)-dimethyl-L-arginyl-[protein] + S-adenosyl-L-homocysteine + H(+)</text>
        <dbReference type="Rhea" id="RHEA:48104"/>
        <dbReference type="Rhea" id="RHEA-COMP:11990"/>
        <dbReference type="Rhea" id="RHEA-COMP:11991"/>
        <dbReference type="ChEBI" id="CHEBI:15378"/>
        <dbReference type="ChEBI" id="CHEBI:57856"/>
        <dbReference type="ChEBI" id="CHEBI:59789"/>
        <dbReference type="ChEBI" id="CHEBI:61897"/>
        <dbReference type="ChEBI" id="CHEBI:65280"/>
    </reaction>
    <physiologicalReaction direction="left-to-right" evidence="3">
        <dbReference type="Rhea" id="RHEA:48105"/>
    </physiologicalReaction>
</comment>
<dbReference type="EMBL" id="NBAG03000541">
    <property type="protein sequence ID" value="PNI16355.1"/>
    <property type="molecule type" value="Genomic_DNA"/>
</dbReference>
<evidence type="ECO:0000256" key="3">
    <source>
        <dbReference type="ARBA" id="ARBA00047655"/>
    </source>
</evidence>
<accession>A0A2J8J0Q5</accession>
<feature type="non-terminal residue" evidence="5">
    <location>
        <position position="63"/>
    </location>
</feature>
<proteinExistence type="predicted"/>
<dbReference type="PANTHER" id="PTHR11006:SF54">
    <property type="entry name" value="PROTEIN ARGININE N-METHYLTRANSFERASE 1"/>
    <property type="match status" value="1"/>
</dbReference>
<evidence type="ECO:0000256" key="2">
    <source>
        <dbReference type="ARBA" id="ARBA00022691"/>
    </source>
</evidence>
<dbReference type="InterPro" id="IPR025799">
    <property type="entry name" value="Arg_MeTrfase"/>
</dbReference>
<gene>
    <name evidence="5" type="ORF">CK820_G0051488</name>
</gene>
<sequence length="63" mass="7351">MVGVAEVSCGQAESSEKPNAEDMTSKDYYFDSYAHFGIHEEMLKDEVRTLTYRNSMFHNRHLF</sequence>
<dbReference type="GO" id="GO:0005654">
    <property type="term" value="C:nucleoplasm"/>
    <property type="evidence" value="ECO:0007669"/>
    <property type="project" value="UniProtKB-SubCell"/>
</dbReference>
<keyword evidence="2" id="KW-0949">S-adenosyl-L-methionine</keyword>
<evidence type="ECO:0000313" key="6">
    <source>
        <dbReference type="Proteomes" id="UP000236370"/>
    </source>
</evidence>
<dbReference type="Gene3D" id="3.40.50.150">
    <property type="entry name" value="Vaccinia Virus protein VP39"/>
    <property type="match status" value="1"/>
</dbReference>
<dbReference type="Proteomes" id="UP000236370">
    <property type="component" value="Unassembled WGS sequence"/>
</dbReference>